<comment type="similarity">
    <text evidence="2">Belongs to the PIGH family.</text>
</comment>
<evidence type="ECO:0000313" key="5">
    <source>
        <dbReference type="EMBL" id="KAE9450216.1"/>
    </source>
</evidence>
<dbReference type="OrthoDB" id="6256716at2759"/>
<organism evidence="5 6">
    <name type="scientific">Rhododendron williamsianum</name>
    <dbReference type="NCBI Taxonomy" id="262921"/>
    <lineage>
        <taxon>Eukaryota</taxon>
        <taxon>Viridiplantae</taxon>
        <taxon>Streptophyta</taxon>
        <taxon>Embryophyta</taxon>
        <taxon>Tracheophyta</taxon>
        <taxon>Spermatophyta</taxon>
        <taxon>Magnoliopsida</taxon>
        <taxon>eudicotyledons</taxon>
        <taxon>Gunneridae</taxon>
        <taxon>Pentapetalae</taxon>
        <taxon>asterids</taxon>
        <taxon>Ericales</taxon>
        <taxon>Ericaceae</taxon>
        <taxon>Ericoideae</taxon>
        <taxon>Rhodoreae</taxon>
        <taxon>Rhododendron</taxon>
    </lineage>
</organism>
<keyword evidence="6" id="KW-1185">Reference proteome</keyword>
<dbReference type="Proteomes" id="UP000428333">
    <property type="component" value="Linkage Group LG11"/>
</dbReference>
<keyword evidence="3" id="KW-1133">Transmembrane helix</keyword>
<dbReference type="PANTHER" id="PTHR15231">
    <property type="entry name" value="PHOSPHATIDYLINOSITOL N-ACETYLGLUCOSAMINYLTRANSFERASE SUBUNIT H"/>
    <property type="match status" value="1"/>
</dbReference>
<name>A0A6A4KRI9_9ERIC</name>
<dbReference type="UniPathway" id="UPA00196"/>
<feature type="domain" description="Phosphatidylinositol N-acetylglucosaminyltransferase subunit H conserved" evidence="4">
    <location>
        <begin position="93"/>
        <end position="156"/>
    </location>
</feature>
<dbReference type="PANTHER" id="PTHR15231:SF1">
    <property type="entry name" value="PHOSPHATIDYLINOSITOL N-ACETYLGLUCOSAMINYLTRANSFERASE SUBUNIT H"/>
    <property type="match status" value="1"/>
</dbReference>
<evidence type="ECO:0000256" key="2">
    <source>
        <dbReference type="ARBA" id="ARBA00009610"/>
    </source>
</evidence>
<dbReference type="GO" id="GO:0006506">
    <property type="term" value="P:GPI anchor biosynthetic process"/>
    <property type="evidence" value="ECO:0007669"/>
    <property type="project" value="UniProtKB-UniPathway"/>
</dbReference>
<keyword evidence="3" id="KW-0472">Membrane</keyword>
<dbReference type="InterPro" id="IPR019328">
    <property type="entry name" value="PIGH-H_dom"/>
</dbReference>
<dbReference type="GO" id="GO:0000506">
    <property type="term" value="C:glycosylphosphatidylinositol-N-acetylglucosaminyltransferase (GPI-GnT) complex"/>
    <property type="evidence" value="ECO:0007669"/>
    <property type="project" value="InterPro"/>
</dbReference>
<evidence type="ECO:0000256" key="3">
    <source>
        <dbReference type="SAM" id="Phobius"/>
    </source>
</evidence>
<keyword evidence="3" id="KW-0812">Transmembrane</keyword>
<accession>A0A6A4KRI9</accession>
<evidence type="ECO:0000256" key="1">
    <source>
        <dbReference type="ARBA" id="ARBA00004687"/>
    </source>
</evidence>
<dbReference type="InterPro" id="IPR044215">
    <property type="entry name" value="PIG-H"/>
</dbReference>
<evidence type="ECO:0000313" key="6">
    <source>
        <dbReference type="Proteomes" id="UP000428333"/>
    </source>
</evidence>
<dbReference type="Pfam" id="PF10181">
    <property type="entry name" value="PIG-H"/>
    <property type="match status" value="1"/>
</dbReference>
<sequence length="204" mass="22958">MAAESSIANSRYTYQHEDHTKGPLEAIDAHNVLLHNNTNSKLLLTFLSALLLTATAFSLSSLKQGESSNMLLWSLLLSATLVVFLRKPVEKESVIIMPAFGVQLETHYRRGRTIHRFIPIDKILKPVLSECVTPVTCYWSLSLIVREEEELVLVFKELAITLRLTPEFPIAACRRSLYLALYFTMCIGKAVPASAYSTYDLRPV</sequence>
<comment type="caution">
    <text evidence="5">The sequence shown here is derived from an EMBL/GenBank/DDBJ whole genome shotgun (WGS) entry which is preliminary data.</text>
</comment>
<protein>
    <recommendedName>
        <fullName evidence="4">Phosphatidylinositol N-acetylglucosaminyltransferase subunit H conserved domain-containing protein</fullName>
    </recommendedName>
</protein>
<comment type="pathway">
    <text evidence="1">Glycolipid biosynthesis; glycosylphosphatidylinositol-anchor biosynthesis.</text>
</comment>
<dbReference type="EMBL" id="QEFC01003079">
    <property type="protein sequence ID" value="KAE9450216.1"/>
    <property type="molecule type" value="Genomic_DNA"/>
</dbReference>
<reference evidence="5 6" key="1">
    <citation type="journal article" date="2019" name="Genome Biol. Evol.">
        <title>The Rhododendron genome and chromosomal organization provide insight into shared whole-genome duplications across the heath family (Ericaceae).</title>
        <authorList>
            <person name="Soza V.L."/>
            <person name="Lindsley D."/>
            <person name="Waalkes A."/>
            <person name="Ramage E."/>
            <person name="Patwardhan R.P."/>
            <person name="Burton J.N."/>
            <person name="Adey A."/>
            <person name="Kumar A."/>
            <person name="Qiu R."/>
            <person name="Shendure J."/>
            <person name="Hall B."/>
        </authorList>
    </citation>
    <scope>NUCLEOTIDE SEQUENCE [LARGE SCALE GENOMIC DNA]</scope>
    <source>
        <strain evidence="5">RSF 1966-606</strain>
    </source>
</reference>
<gene>
    <name evidence="5" type="ORF">C3L33_17877</name>
</gene>
<feature type="non-terminal residue" evidence="5">
    <location>
        <position position="1"/>
    </location>
</feature>
<evidence type="ECO:0000259" key="4">
    <source>
        <dbReference type="Pfam" id="PF10181"/>
    </source>
</evidence>
<proteinExistence type="inferred from homology"/>
<feature type="transmembrane region" description="Helical" evidence="3">
    <location>
        <begin position="68"/>
        <end position="85"/>
    </location>
</feature>
<dbReference type="AlphaFoldDB" id="A0A6A4KRI9"/>
<feature type="transmembrane region" description="Helical" evidence="3">
    <location>
        <begin position="42"/>
        <end position="62"/>
    </location>
</feature>